<evidence type="ECO:0000256" key="1">
    <source>
        <dbReference type="SAM" id="MobiDB-lite"/>
    </source>
</evidence>
<comment type="caution">
    <text evidence="2">The sequence shown here is derived from an EMBL/GenBank/DDBJ whole genome shotgun (WGS) entry which is preliminary data.</text>
</comment>
<feature type="region of interest" description="Disordered" evidence="1">
    <location>
        <begin position="550"/>
        <end position="581"/>
    </location>
</feature>
<evidence type="ECO:0000313" key="3">
    <source>
        <dbReference type="Proteomes" id="UP000688137"/>
    </source>
</evidence>
<feature type="compositionally biased region" description="Polar residues" evidence="1">
    <location>
        <begin position="558"/>
        <end position="581"/>
    </location>
</feature>
<evidence type="ECO:0000313" key="2">
    <source>
        <dbReference type="EMBL" id="CAD8104625.1"/>
    </source>
</evidence>
<proteinExistence type="predicted"/>
<dbReference type="Proteomes" id="UP000688137">
    <property type="component" value="Unassembled WGS sequence"/>
</dbReference>
<sequence>MGCCATNNNYSQQLHLIRYQTFTEFDISYPEGLLEQFNKQLNELLIIKDEMNKFITTSDFSEEDYLITCRNFFDRYFTLLKTYHSQKTIEDQMIIEKLGKMREFISNLQNEIKSVDRDFEIWEQEFLVNLNCLEQESGELGEFYITAKNEQNLIKIISVLDKFDDKVLDFHQVWLQDQIQELRERLFRQSEQVIVNYSNYIINYMKTGNDKNLYKNLQEISKLNDLKAIEQLGYRLAQQLLHLRENQKDILFKSEFLDMAYKLQQCFTQNYDKYIIQPIIQQMDEFLIQEEIQLSSLTILLEAFGLVKMEIFDQEFYCFHIHKAETCIKNMKEMQQNFEQTFTKYQIQFLTKQKQNLQHALQVFEPFYQLSMKKISQKIAEQINQYFSRLECITLLLNAKKRQEQKLQVFIQNYGSRCSQDLLELQKNSNKFLDLKGLKLNQSTDQVTQMIQEYQISFQKMQQLYLCNLGALITKEADEISQLTEDKPNEQKKRIDILIQNIDVGILNAKNIMIKTEDTDLIEKQLMMALDKLIYNKDQKKRASQLSDYALKQKQQRKSTTALNSPNSETNNSKQIRQSTPKSIIVTTSNNNQELEPWAKLKRIPLKIISQCGKCDNYASYQVKHDLCQTDYFLDMNGFVRCSKRLISSPKEKSCKLKHITDQIFVCPYCKGKFQLNQFHKFIQAIIKGLDYNNLPFESKDILLFFRRVYEDFSKIYYNYQVHQSKSISESPNK</sequence>
<accession>A0A8S1PN90</accession>
<name>A0A8S1PN90_PARPR</name>
<gene>
    <name evidence="2" type="ORF">PPRIM_AZ9-3.1.T1240100</name>
</gene>
<reference evidence="2" key="1">
    <citation type="submission" date="2021-01" db="EMBL/GenBank/DDBJ databases">
        <authorList>
            <consortium name="Genoscope - CEA"/>
            <person name="William W."/>
        </authorList>
    </citation>
    <scope>NUCLEOTIDE SEQUENCE</scope>
</reference>
<keyword evidence="3" id="KW-1185">Reference proteome</keyword>
<dbReference type="EMBL" id="CAJJDM010000127">
    <property type="protein sequence ID" value="CAD8104625.1"/>
    <property type="molecule type" value="Genomic_DNA"/>
</dbReference>
<dbReference type="OMA" id="GCCATNN"/>
<dbReference type="AlphaFoldDB" id="A0A8S1PN90"/>
<organism evidence="2 3">
    <name type="scientific">Paramecium primaurelia</name>
    <dbReference type="NCBI Taxonomy" id="5886"/>
    <lineage>
        <taxon>Eukaryota</taxon>
        <taxon>Sar</taxon>
        <taxon>Alveolata</taxon>
        <taxon>Ciliophora</taxon>
        <taxon>Intramacronucleata</taxon>
        <taxon>Oligohymenophorea</taxon>
        <taxon>Peniculida</taxon>
        <taxon>Parameciidae</taxon>
        <taxon>Paramecium</taxon>
    </lineage>
</organism>
<protein>
    <submittedName>
        <fullName evidence="2">Uncharacterized protein</fullName>
    </submittedName>
</protein>